<proteinExistence type="predicted"/>
<dbReference type="InterPro" id="IPR022233">
    <property type="entry name" value="TRAPPC10/Trs130_C"/>
</dbReference>
<feature type="domain" description="TRAPPC10/Trs130 N-terminal" evidence="5">
    <location>
        <begin position="1"/>
        <end position="328"/>
    </location>
</feature>
<comment type="caution">
    <text evidence="7">The sequence shown here is derived from an EMBL/GenBank/DDBJ whole genome shotgun (WGS) entry which is preliminary data.</text>
</comment>
<dbReference type="GO" id="GO:0005829">
    <property type="term" value="C:cytosol"/>
    <property type="evidence" value="ECO:0007669"/>
    <property type="project" value="GOC"/>
</dbReference>
<evidence type="ECO:0000259" key="4">
    <source>
        <dbReference type="Pfam" id="PF12584"/>
    </source>
</evidence>
<reference evidence="7" key="1">
    <citation type="journal article" date="2020" name="New Phytol.">
        <title>Comparative genomics reveals dynamic genome evolution in host specialist ectomycorrhizal fungi.</title>
        <authorList>
            <person name="Lofgren L.A."/>
            <person name="Nguyen N.H."/>
            <person name="Vilgalys R."/>
            <person name="Ruytinx J."/>
            <person name="Liao H.L."/>
            <person name="Branco S."/>
            <person name="Kuo A."/>
            <person name="LaButti K."/>
            <person name="Lipzen A."/>
            <person name="Andreopoulos W."/>
            <person name="Pangilinan J."/>
            <person name="Riley R."/>
            <person name="Hundley H."/>
            <person name="Na H."/>
            <person name="Barry K."/>
            <person name="Grigoriev I.V."/>
            <person name="Stajich J.E."/>
            <person name="Kennedy P.G."/>
        </authorList>
    </citation>
    <scope>NUCLEOTIDE SEQUENCE</scope>
    <source>
        <strain evidence="7">FC203</strain>
    </source>
</reference>
<dbReference type="PANTHER" id="PTHR13251">
    <property type="entry name" value="EPILEPSY HOLOPROSENCEPHALY CANDIDATE 1/TMEM1"/>
    <property type="match status" value="1"/>
</dbReference>
<protein>
    <submittedName>
        <fullName evidence="7">Trafficking protein particle complex subunit 10</fullName>
    </submittedName>
</protein>
<dbReference type="EMBL" id="JABBWK010000006">
    <property type="protein sequence ID" value="KAG1905971.1"/>
    <property type="molecule type" value="Genomic_DNA"/>
</dbReference>
<evidence type="ECO:0000313" key="7">
    <source>
        <dbReference type="EMBL" id="KAG1905971.1"/>
    </source>
</evidence>
<dbReference type="PANTHER" id="PTHR13251:SF3">
    <property type="entry name" value="TRAFFICKING PROTEIN PARTICLE COMPLEX SUBUNIT 10"/>
    <property type="match status" value="1"/>
</dbReference>
<keyword evidence="3" id="KW-0333">Golgi apparatus</keyword>
<dbReference type="InterPro" id="IPR045126">
    <property type="entry name" value="TRAPPC10/Trs130"/>
</dbReference>
<name>A0AAD4EH46_9AGAM</name>
<evidence type="ECO:0000313" key="8">
    <source>
        <dbReference type="Proteomes" id="UP001195769"/>
    </source>
</evidence>
<evidence type="ECO:0000256" key="3">
    <source>
        <dbReference type="ARBA" id="ARBA00023034"/>
    </source>
</evidence>
<dbReference type="GO" id="GO:1990071">
    <property type="term" value="C:TRAPPII protein complex"/>
    <property type="evidence" value="ECO:0007669"/>
    <property type="project" value="InterPro"/>
</dbReference>
<sequence>MSNQNVLVTYSAPVSFLASENWKQVLAALQSQLPLRSIHWKSASRPNLKTIQELELTLVPLDSLRDEHTSQVPVTLLEKPLLNLYVVTCEDNDLYKTTVKKQIKDWHSSISQRKNQEWIIVHVVRSDVKTTDRKFFNMKSSVLDKIKADFNIDKRDRCVQLSWTAGDHSPVIWADLVNKIKDGLLSALDSSVSQREEEVRRSESQRQMPGWNFCTFFILKACLIHGIFLNESLASSFEGVKLFEDALHQYNELEVSFIQVLREKNMSWFGSLIQPVDKDDSVPLLSITKKHYRDLILANSISVFDFRIYLLSRQCALLNKMRRPSEICQKVTTFLGTFGRRLREVEAKLSEYFIESWIFSSALSVVDQCDTWATTTELDGIQLARFSASKGELLELAKTQLDIIGVKVGHLPKKLPFATTCMEEAALHPEQISKRSSTRRISNHEIILAIRDKEAFYDLYCATSNRAIDMYVKAGRRKIALKLHGFLAALDIHRGRLASALAIFTSLPAHYAPHMWISLESFVLSRALDIHAELKNPQDREWIHILLAYLRTCTNDMSKELTSEVDQEKSVTQLIRALHTAAASLDSDLVHTDHPIMAVQVSGDATCSDDEDLVLVDATVSNHLPCDVFIDEINITLRGRDSERLKFIAKVDKLPPGQLTVTLSCPSSSWGLYTLESSEIVMSRVHFQWQHTGTVTTAPKRNQISLVRVPHSLRALDVQMRQPQQTELGTTSHLLLVISTGRNDISRATIKLTPPSGVRFNYSAARLEAEGQCTETLEASENAIVLLDAPVDADIIISLPHSDASRYHTMKIWLNVTYNTQSSMGVIRTLQTSRVVTVSLPIAVNVEDFFRGKRLFSKFTISATSHQHVRISSTELQGARSLDGVKISGCRPSRPVVTVMPEHPVNSLFSIESSNGPVLDPLNLVIKYRILRDEVEALVRQTVETVLSSMPVEKPQYGSLRRMLIDKLVAQLESDAEWVEAYRATGEIILPRSFEDDGDFQGPILEALAQCRPETASPCPWREIKIPVDVPRMNIVTAAQITIQPSSLPSDIQSAQLPPIYAGQPINATLIFKTSFHWAEKEGKQRCYTMRYDVEERVKDWLLCGRKRGDFVATDGGSFAVPLTLIALHHGEITLPKVDVRPLPILTQASMGSTVPSADACQVHGAEKVLILPRGGRSTYIVGMGGEYE</sequence>
<keyword evidence="8" id="KW-1185">Reference proteome</keyword>
<keyword evidence="2" id="KW-0813">Transport</keyword>
<dbReference type="InterPro" id="IPR056913">
    <property type="entry name" value="TRAPPC10/Trs130_N"/>
</dbReference>
<evidence type="ECO:0000256" key="2">
    <source>
        <dbReference type="ARBA" id="ARBA00022448"/>
    </source>
</evidence>
<evidence type="ECO:0000259" key="5">
    <source>
        <dbReference type="Pfam" id="PF23036"/>
    </source>
</evidence>
<dbReference type="RefSeq" id="XP_041231546.1">
    <property type="nucleotide sequence ID" value="XM_041374443.1"/>
</dbReference>
<organism evidence="7 8">
    <name type="scientific">Suillus fuscotomentosus</name>
    <dbReference type="NCBI Taxonomy" id="1912939"/>
    <lineage>
        <taxon>Eukaryota</taxon>
        <taxon>Fungi</taxon>
        <taxon>Dikarya</taxon>
        <taxon>Basidiomycota</taxon>
        <taxon>Agaricomycotina</taxon>
        <taxon>Agaricomycetes</taxon>
        <taxon>Agaricomycetidae</taxon>
        <taxon>Boletales</taxon>
        <taxon>Suillineae</taxon>
        <taxon>Suillaceae</taxon>
        <taxon>Suillus</taxon>
    </lineage>
</organism>
<evidence type="ECO:0000259" key="6">
    <source>
        <dbReference type="Pfam" id="PF23274"/>
    </source>
</evidence>
<feature type="domain" description="TRAPPC10/Trs130 C-terminal" evidence="4">
    <location>
        <begin position="1027"/>
        <end position="1172"/>
    </location>
</feature>
<dbReference type="Proteomes" id="UP001195769">
    <property type="component" value="Unassembled WGS sequence"/>
</dbReference>
<dbReference type="GeneID" id="64668741"/>
<comment type="subcellular location">
    <subcellularLocation>
        <location evidence="1">Golgi apparatus</location>
    </subcellularLocation>
</comment>
<dbReference type="Pfam" id="PF12584">
    <property type="entry name" value="TRAPPC10"/>
    <property type="match status" value="1"/>
</dbReference>
<evidence type="ECO:0000256" key="1">
    <source>
        <dbReference type="ARBA" id="ARBA00004555"/>
    </source>
</evidence>
<accession>A0AAD4EH46</accession>
<dbReference type="GO" id="GO:0034498">
    <property type="term" value="P:early endosome to Golgi transport"/>
    <property type="evidence" value="ECO:0007669"/>
    <property type="project" value="TreeGrafter"/>
</dbReference>
<dbReference type="Pfam" id="PF23274">
    <property type="entry name" value="DUF7077"/>
    <property type="match status" value="1"/>
</dbReference>
<dbReference type="GO" id="GO:0006891">
    <property type="term" value="P:intra-Golgi vesicle-mediated transport"/>
    <property type="evidence" value="ECO:0007669"/>
    <property type="project" value="TreeGrafter"/>
</dbReference>
<dbReference type="InterPro" id="IPR055505">
    <property type="entry name" value="DUF7077"/>
</dbReference>
<gene>
    <name evidence="7" type="ORF">F5891DRAFT_942770</name>
</gene>
<dbReference type="Pfam" id="PF23036">
    <property type="entry name" value="TRAPPC10_1st"/>
    <property type="match status" value="1"/>
</dbReference>
<dbReference type="AlphaFoldDB" id="A0AAD4EH46"/>
<feature type="domain" description="DUF7077" evidence="6">
    <location>
        <begin position="714"/>
        <end position="822"/>
    </location>
</feature>